<reference evidence="2 3" key="1">
    <citation type="submission" date="2019-11" db="EMBL/GenBank/DDBJ databases">
        <title>Maribacter lutea sp. nov., a marine bacterium isolated from intertidal sand.</title>
        <authorList>
            <person name="Liu A."/>
        </authorList>
    </citation>
    <scope>NUCLEOTIDE SEQUENCE [LARGE SCALE GENOMIC DNA]</scope>
    <source>
        <strain evidence="2 3">RZ05</strain>
    </source>
</reference>
<feature type="domain" description="Novel STAND NTPase 3" evidence="1">
    <location>
        <begin position="157"/>
        <end position="273"/>
    </location>
</feature>
<dbReference type="EMBL" id="WKJH01000024">
    <property type="protein sequence ID" value="MRX65420.1"/>
    <property type="molecule type" value="Genomic_DNA"/>
</dbReference>
<proteinExistence type="predicted"/>
<dbReference type="InterPro" id="IPR049050">
    <property type="entry name" value="nSTAND3"/>
</dbReference>
<dbReference type="RefSeq" id="WP_154368225.1">
    <property type="nucleotide sequence ID" value="NZ_WKJH01000024.1"/>
</dbReference>
<dbReference type="Pfam" id="PF20720">
    <property type="entry name" value="nSTAND3"/>
    <property type="match status" value="1"/>
</dbReference>
<evidence type="ECO:0000259" key="1">
    <source>
        <dbReference type="Pfam" id="PF20720"/>
    </source>
</evidence>
<dbReference type="OrthoDB" id="8421916at2"/>
<gene>
    <name evidence="2" type="ORF">GJ691_14775</name>
</gene>
<dbReference type="AlphaFoldDB" id="A0A6I2MSL4"/>
<comment type="caution">
    <text evidence="2">The sequence shown here is derived from an EMBL/GenBank/DDBJ whole genome shotgun (WGS) entry which is preliminary data.</text>
</comment>
<sequence length="1193" mass="139868">MNFTSSNIGPRDYKVSDIKRLFALSKNQCSKPGCNGHLIAEDGITVIGKICHIEAANKKGPRFNDDMTNDERRSFNNLILLCDEHHQIIDNKINESKYQKEILQDWKKNHTSGKIESDFIFDEEFITRFIVETKKYYHKIDSLDGPYKPQGSERYIERGIESELIKILYEKKVLLLTGVSFCGKSEIAKQIADYFFTKDYLYKRVLNTREASTFLESIGTNRVCILEDPFGHTIENENRSELRLIRDLFNNIPKNNLLIITSRKEIIHSIFNEPNLDDCKINNNKWHDLTTNEVVFLKTLWKKQTKDLSIRKENIDKVLRIIESGKTIQAGQLCHIAKLEKLTSKILTDEELYQLAQVDIDDICNDIIQKGGSLWKTLAILGFGSNTKDGLSYEDLDYISQDSLEYLSLEIQSSRFTSKSFGGQDRKEFKLPTYEENYNNISEIQDDLDFLEQRGYIKFTNDIFTYSHPHYLEISKTLLRKITVAKKQKLIPQICNTLSCTNSDIAFNCSKNLEYLLNTFEEKIQKDLVTIAYNVSDRSFYPKVADQCALFLTKIYKSHLVNDYKSDIIFKLQSKSEEYGIMFLEEEPVRWNQADFLDRLFGLNKQEFLKLTTNLSNDKFLTTEAVWKGLLAIKNATADVDINLLEYASKSNEVFVRNLCSYLYFLNVQKLNDSFLKDKLLTDEHPSVLFHGLQGFFQGIPNNSKYLNKELTERFYYFFKNDEIFCIRASILMSNFATDYATDSIKWKKITDNKRKWLWKVWAKFFIQFLKVFPPDVRFAHTPRFSGMMQEAKNIIYPYQGVGIAKEMLKRLKEIAKSRLIDNFEMHLIDFLIESTSDERDLRKSLIKNFFDAKLPTYFVGHNIVWTFGQWNNLLDYEKQIVYNVLKSDREDSRWLKAIVLNNRFLPPELIQEAIFDNSKFMQNNLEWLIKNIDESLLIDTITVHIGNDSALQESGLPGSSKWVRDLIYYIARNNLPITYERCISLFIVHFINSVPKDELNFYKKAWKEIYTNSNDKNSILNIVLKKVGSSSFCIYETSFLFEIIIKYHMENNNIKLLSSKLAENFEALSYFTSERDVFRVLNSERFIEEHLFPEMPIQWQILNLLLSLEKENLTKEENEIYVGEIIRLSNLEDIKLQRAFNIITSLKVAKSIDEVQIKKLQKIPNKIKGKQEKFHKSTKRDRLNNFKYFVQE</sequence>
<dbReference type="Proteomes" id="UP000443153">
    <property type="component" value="Unassembled WGS sequence"/>
</dbReference>
<organism evidence="2 3">
    <name type="scientific">Maribacter luteus</name>
    <dbReference type="NCBI Taxonomy" id="2594478"/>
    <lineage>
        <taxon>Bacteria</taxon>
        <taxon>Pseudomonadati</taxon>
        <taxon>Bacteroidota</taxon>
        <taxon>Flavobacteriia</taxon>
        <taxon>Flavobacteriales</taxon>
        <taxon>Flavobacteriaceae</taxon>
        <taxon>Maribacter</taxon>
    </lineage>
</organism>
<protein>
    <recommendedName>
        <fullName evidence="1">Novel STAND NTPase 3 domain-containing protein</fullName>
    </recommendedName>
</protein>
<evidence type="ECO:0000313" key="3">
    <source>
        <dbReference type="Proteomes" id="UP000443153"/>
    </source>
</evidence>
<name>A0A6I2MSL4_9FLAO</name>
<keyword evidence="3" id="KW-1185">Reference proteome</keyword>
<evidence type="ECO:0000313" key="2">
    <source>
        <dbReference type="EMBL" id="MRX65420.1"/>
    </source>
</evidence>
<accession>A0A6I2MSL4</accession>